<dbReference type="EMBL" id="CVRI01000040">
    <property type="protein sequence ID" value="CRK94760.1"/>
    <property type="molecule type" value="Genomic_DNA"/>
</dbReference>
<sequence>MEILLCKEIHHLTCMEMPVIDNRERFLFTDVDMRLTMKIRNEMEVFVDNKEKFLCAFESRCETFVIAFEM</sequence>
<name>A0A1J1I380_9DIPT</name>
<gene>
    <name evidence="1" type="ORF">CLUMA_CG008254</name>
</gene>
<dbReference type="AlphaFoldDB" id="A0A1J1I380"/>
<dbReference type="Proteomes" id="UP000183832">
    <property type="component" value="Unassembled WGS sequence"/>
</dbReference>
<proteinExistence type="predicted"/>
<evidence type="ECO:0000313" key="1">
    <source>
        <dbReference type="EMBL" id="CRK94760.1"/>
    </source>
</evidence>
<reference evidence="1 2" key="1">
    <citation type="submission" date="2015-04" db="EMBL/GenBank/DDBJ databases">
        <authorList>
            <person name="Syromyatnikov M.Y."/>
            <person name="Popov V.N."/>
        </authorList>
    </citation>
    <scope>NUCLEOTIDE SEQUENCE [LARGE SCALE GENOMIC DNA]</scope>
</reference>
<protein>
    <submittedName>
        <fullName evidence="1">CLUMA_CG008254, isoform A</fullName>
    </submittedName>
</protein>
<keyword evidence="2" id="KW-1185">Reference proteome</keyword>
<organism evidence="1 2">
    <name type="scientific">Clunio marinus</name>
    <dbReference type="NCBI Taxonomy" id="568069"/>
    <lineage>
        <taxon>Eukaryota</taxon>
        <taxon>Metazoa</taxon>
        <taxon>Ecdysozoa</taxon>
        <taxon>Arthropoda</taxon>
        <taxon>Hexapoda</taxon>
        <taxon>Insecta</taxon>
        <taxon>Pterygota</taxon>
        <taxon>Neoptera</taxon>
        <taxon>Endopterygota</taxon>
        <taxon>Diptera</taxon>
        <taxon>Nematocera</taxon>
        <taxon>Chironomoidea</taxon>
        <taxon>Chironomidae</taxon>
        <taxon>Clunio</taxon>
    </lineage>
</organism>
<accession>A0A1J1I380</accession>
<evidence type="ECO:0000313" key="2">
    <source>
        <dbReference type="Proteomes" id="UP000183832"/>
    </source>
</evidence>